<dbReference type="AlphaFoldDB" id="A0A835Z9Q5"/>
<gene>
    <name evidence="1" type="ORF">JKP88DRAFT_161982</name>
</gene>
<feature type="non-terminal residue" evidence="1">
    <location>
        <position position="1"/>
    </location>
</feature>
<comment type="caution">
    <text evidence="1">The sequence shown here is derived from an EMBL/GenBank/DDBJ whole genome shotgun (WGS) entry which is preliminary data.</text>
</comment>
<dbReference type="OrthoDB" id="14890at2759"/>
<dbReference type="EMBL" id="JAFCMP010000090">
    <property type="protein sequence ID" value="KAG5187460.1"/>
    <property type="molecule type" value="Genomic_DNA"/>
</dbReference>
<protein>
    <submittedName>
        <fullName evidence="1">Uncharacterized protein</fullName>
    </submittedName>
</protein>
<dbReference type="Proteomes" id="UP000664859">
    <property type="component" value="Unassembled WGS sequence"/>
</dbReference>
<dbReference type="SUPFAM" id="SSF51998">
    <property type="entry name" value="PFL-like glycyl radical enzymes"/>
    <property type="match status" value="1"/>
</dbReference>
<evidence type="ECO:0000313" key="1">
    <source>
        <dbReference type="EMBL" id="KAG5187460.1"/>
    </source>
</evidence>
<name>A0A835Z9Q5_9STRA</name>
<accession>A0A835Z9Q5</accession>
<sequence length="94" mass="10698">ENTKVVEFPVAAEGVRTTNTVSMWEQLSLSAFMQRVYSDNQVWATVTFDPETEGHQIAHALDVFQYMLKGVSFLPRDPTRTVYAQAPYDPITKE</sequence>
<proteinExistence type="predicted"/>
<reference evidence="1" key="1">
    <citation type="submission" date="2021-02" db="EMBL/GenBank/DDBJ databases">
        <title>First Annotated Genome of the Yellow-green Alga Tribonema minus.</title>
        <authorList>
            <person name="Mahan K.M."/>
        </authorList>
    </citation>
    <scope>NUCLEOTIDE SEQUENCE</scope>
    <source>
        <strain evidence="1">UTEX B ZZ1240</strain>
    </source>
</reference>
<organism evidence="1 2">
    <name type="scientific">Tribonema minus</name>
    <dbReference type="NCBI Taxonomy" id="303371"/>
    <lineage>
        <taxon>Eukaryota</taxon>
        <taxon>Sar</taxon>
        <taxon>Stramenopiles</taxon>
        <taxon>Ochrophyta</taxon>
        <taxon>PX clade</taxon>
        <taxon>Xanthophyceae</taxon>
        <taxon>Tribonematales</taxon>
        <taxon>Tribonemataceae</taxon>
        <taxon>Tribonema</taxon>
    </lineage>
</organism>
<keyword evidence="2" id="KW-1185">Reference proteome</keyword>
<evidence type="ECO:0000313" key="2">
    <source>
        <dbReference type="Proteomes" id="UP000664859"/>
    </source>
</evidence>
<dbReference type="Gene3D" id="3.20.70.20">
    <property type="match status" value="1"/>
</dbReference>